<keyword evidence="2" id="KW-1185">Reference proteome</keyword>
<evidence type="ECO:0000313" key="2">
    <source>
        <dbReference type="Proteomes" id="UP000053372"/>
    </source>
</evidence>
<accession>A0A0V7ZLG2</accession>
<organism evidence="1 2">
    <name type="scientific">Mastigocoleus testarum BC008</name>
    <dbReference type="NCBI Taxonomy" id="371196"/>
    <lineage>
        <taxon>Bacteria</taxon>
        <taxon>Bacillati</taxon>
        <taxon>Cyanobacteriota</taxon>
        <taxon>Cyanophyceae</taxon>
        <taxon>Nostocales</taxon>
        <taxon>Hapalosiphonaceae</taxon>
        <taxon>Mastigocoleus</taxon>
    </lineage>
</organism>
<dbReference type="RefSeq" id="WP_027843106.1">
    <property type="nucleotide sequence ID" value="NZ_LMTZ01000107.1"/>
</dbReference>
<dbReference type="AlphaFoldDB" id="A0A0V7ZLG2"/>
<gene>
    <name evidence="1" type="ORF">BC008_41855</name>
</gene>
<dbReference type="Proteomes" id="UP000053372">
    <property type="component" value="Unassembled WGS sequence"/>
</dbReference>
<proteinExistence type="predicted"/>
<evidence type="ECO:0008006" key="3">
    <source>
        <dbReference type="Google" id="ProtNLM"/>
    </source>
</evidence>
<protein>
    <recommendedName>
        <fullName evidence="3">WD repeat-containing protein</fullName>
    </recommendedName>
</protein>
<comment type="caution">
    <text evidence="1">The sequence shown here is derived from an EMBL/GenBank/DDBJ whole genome shotgun (WGS) entry which is preliminary data.</text>
</comment>
<dbReference type="EMBL" id="LMTZ01000107">
    <property type="protein sequence ID" value="KST65477.1"/>
    <property type="molecule type" value="Genomic_DNA"/>
</dbReference>
<name>A0A0V7ZLG2_9CYAN</name>
<dbReference type="OrthoDB" id="484836at2"/>
<sequence>MIGSIDSPNSMVNITAVAQRLVRTIMFSKGQFSLLLARCNSTTRQKQVLSLIREFSPVEIVELSLPNNAETLYNSIASGLDSTLPQGLMVTGLESVRDINQLMISANFMRDEFPKHYNFPIVLWVNDEILRKLIRLAPDFKNWSTTLRFDSLQESLMEPQVLSA</sequence>
<reference evidence="1 2" key="1">
    <citation type="journal article" date="2015" name="Genome Announc.">
        <title>Draft Genome of the Euendolithic (true boring) Cyanobacterium Mastigocoleus testarum strain BC008.</title>
        <authorList>
            <person name="Guida B.S."/>
            <person name="Garcia-Pichel F."/>
        </authorList>
    </citation>
    <scope>NUCLEOTIDE SEQUENCE [LARGE SCALE GENOMIC DNA]</scope>
    <source>
        <strain evidence="1 2">BC008</strain>
    </source>
</reference>
<evidence type="ECO:0000313" key="1">
    <source>
        <dbReference type="EMBL" id="KST65477.1"/>
    </source>
</evidence>